<dbReference type="PANTHER" id="PTHR11774">
    <property type="entry name" value="GERANYLGERANYL TRANSFERASE TYPE BETA SUBUNIT"/>
    <property type="match status" value="1"/>
</dbReference>
<evidence type="ECO:0000256" key="8">
    <source>
        <dbReference type="ARBA" id="ARBA00030816"/>
    </source>
</evidence>
<dbReference type="PANTHER" id="PTHR11774:SF11">
    <property type="entry name" value="GERANYLGERANYL TRANSFERASE TYPE-2 SUBUNIT BETA"/>
    <property type="match status" value="1"/>
</dbReference>
<protein>
    <recommendedName>
        <fullName evidence="8">Geranylgeranyl transferase type II subunit beta</fullName>
    </recommendedName>
    <alternativeName>
        <fullName evidence="9">Type II protein geranyl-geranyltransferase subunit beta</fullName>
    </alternativeName>
</protein>
<feature type="domain" description="Prenyltransferase alpha-alpha toroid" evidence="10">
    <location>
        <begin position="33"/>
        <end position="384"/>
    </location>
</feature>
<evidence type="ECO:0000313" key="11">
    <source>
        <dbReference type="EMBL" id="UKK00124.2"/>
    </source>
</evidence>
<sequence length="448" mass="51122">MDNLNEYMSKFFIKGVYLLCTDKNDNYNIKLINEKSFICGSFWAISGLSALKWDINQEDLKRVLRRLRMCIKTSKIAENLGVKGGDTQTNCTNKMKGFCEFTDQNLYETNVQSTLYAIQIFYMVKRLKQFEKYELDDLLLDDEEVECVINYVKELYDKKIGCFYNVNRKALNEYNSNNRLPNTPFRADLRHTMAALCTINLCYKILGYSDEEIQKKLENEINVELTNKWLKEHFNDDGGISLQIGGESNVAGCFCFIGSMILIKKLDSLSTSRIRRLVLWLLERISISGGVNGRVGKSKDICYVWWNLATLTLIKGNYRKSTKLFNENVARKMLEFIAISQNEDGGFSCNKSSNVSDPYHSFTAILSISLLKEYLITNDKVVTEDNMDGTGDHTMDSNTDTGVDLNVTSDTGINVGDTTENKGIGFSRICVDEICRINPLYAIPCNDW</sequence>
<keyword evidence="3" id="KW-0637">Prenyltransferase</keyword>
<dbReference type="Gene3D" id="1.50.10.20">
    <property type="match status" value="1"/>
</dbReference>
<name>A0A976MB30_THEOR</name>
<dbReference type="GO" id="GO:0046872">
    <property type="term" value="F:metal ion binding"/>
    <property type="evidence" value="ECO:0007669"/>
    <property type="project" value="UniProtKB-KW"/>
</dbReference>
<gene>
    <name evidence="11" type="ORF">MACK_000194</name>
</gene>
<reference evidence="11" key="1">
    <citation type="submission" date="2022-07" db="EMBL/GenBank/DDBJ databases">
        <title>Evaluation of T. orientalis genome assembly methods using nanopore sequencing and analysis of variation between genomes.</title>
        <authorList>
            <person name="Yam J."/>
            <person name="Micallef M.L."/>
            <person name="Liu M."/>
            <person name="Djordjevic S.P."/>
            <person name="Bogema D.R."/>
            <person name="Jenkins C."/>
        </authorList>
    </citation>
    <scope>NUCLEOTIDE SEQUENCE</scope>
    <source>
        <strain evidence="11">Goon Nure</strain>
    </source>
</reference>
<evidence type="ECO:0000256" key="9">
    <source>
        <dbReference type="ARBA" id="ARBA00032766"/>
    </source>
</evidence>
<evidence type="ECO:0000256" key="2">
    <source>
        <dbReference type="ARBA" id="ARBA00010497"/>
    </source>
</evidence>
<dbReference type="InterPro" id="IPR001330">
    <property type="entry name" value="Prenyltrans"/>
</dbReference>
<comment type="similarity">
    <text evidence="2">Belongs to the protein prenyltransferase subunit beta family.</text>
</comment>
<dbReference type="GO" id="GO:0004663">
    <property type="term" value="F:Rab geranylgeranyltransferase activity"/>
    <property type="evidence" value="ECO:0007669"/>
    <property type="project" value="TreeGrafter"/>
</dbReference>
<keyword evidence="6" id="KW-0677">Repeat</keyword>
<evidence type="ECO:0000256" key="6">
    <source>
        <dbReference type="ARBA" id="ARBA00022737"/>
    </source>
</evidence>
<dbReference type="GO" id="GO:0005968">
    <property type="term" value="C:Rab-protein geranylgeranyltransferase complex"/>
    <property type="evidence" value="ECO:0007669"/>
    <property type="project" value="TreeGrafter"/>
</dbReference>
<keyword evidence="7" id="KW-0862">Zinc</keyword>
<evidence type="ECO:0000313" key="12">
    <source>
        <dbReference type="Proteomes" id="UP000244811"/>
    </source>
</evidence>
<keyword evidence="5" id="KW-0479">Metal-binding</keyword>
<evidence type="ECO:0000256" key="5">
    <source>
        <dbReference type="ARBA" id="ARBA00022723"/>
    </source>
</evidence>
<evidence type="ECO:0000256" key="4">
    <source>
        <dbReference type="ARBA" id="ARBA00022679"/>
    </source>
</evidence>
<dbReference type="Proteomes" id="UP000244811">
    <property type="component" value="Chromosome 1"/>
</dbReference>
<accession>A0A976MB30</accession>
<comment type="cofactor">
    <cofactor evidence="1">
        <name>Zn(2+)</name>
        <dbReference type="ChEBI" id="CHEBI:29105"/>
    </cofactor>
</comment>
<dbReference type="InterPro" id="IPR045089">
    <property type="entry name" value="PGGT1B-like"/>
</dbReference>
<organism evidence="11 12">
    <name type="scientific">Theileria orientalis</name>
    <dbReference type="NCBI Taxonomy" id="68886"/>
    <lineage>
        <taxon>Eukaryota</taxon>
        <taxon>Sar</taxon>
        <taxon>Alveolata</taxon>
        <taxon>Apicomplexa</taxon>
        <taxon>Aconoidasida</taxon>
        <taxon>Piroplasmida</taxon>
        <taxon>Theileriidae</taxon>
        <taxon>Theileria</taxon>
    </lineage>
</organism>
<dbReference type="SUPFAM" id="SSF48239">
    <property type="entry name" value="Terpenoid cyclases/Protein prenyltransferases"/>
    <property type="match status" value="1"/>
</dbReference>
<evidence type="ECO:0000256" key="3">
    <source>
        <dbReference type="ARBA" id="ARBA00022602"/>
    </source>
</evidence>
<keyword evidence="4 11" id="KW-0808">Transferase</keyword>
<proteinExistence type="inferred from homology"/>
<evidence type="ECO:0000256" key="7">
    <source>
        <dbReference type="ARBA" id="ARBA00022833"/>
    </source>
</evidence>
<dbReference type="Pfam" id="PF00432">
    <property type="entry name" value="Prenyltrans"/>
    <property type="match status" value="1"/>
</dbReference>
<dbReference type="EMBL" id="CP056069">
    <property type="protein sequence ID" value="UKK00124.2"/>
    <property type="molecule type" value="Genomic_DNA"/>
</dbReference>
<evidence type="ECO:0000259" key="10">
    <source>
        <dbReference type="Pfam" id="PF00432"/>
    </source>
</evidence>
<evidence type="ECO:0000256" key="1">
    <source>
        <dbReference type="ARBA" id="ARBA00001947"/>
    </source>
</evidence>
<dbReference type="AlphaFoldDB" id="A0A976MB30"/>
<dbReference type="InterPro" id="IPR008930">
    <property type="entry name" value="Terpenoid_cyclase/PrenylTrfase"/>
</dbReference>